<reference evidence="1" key="1">
    <citation type="submission" date="2021-02" db="EMBL/GenBank/DDBJ databases">
        <authorList>
            <person name="Nowell W R."/>
        </authorList>
    </citation>
    <scope>NUCLEOTIDE SEQUENCE</scope>
</reference>
<proteinExistence type="predicted"/>
<keyword evidence="2" id="KW-1185">Reference proteome</keyword>
<gene>
    <name evidence="1" type="ORF">JXQ802_LOCUS34922</name>
</gene>
<evidence type="ECO:0008006" key="3">
    <source>
        <dbReference type="Google" id="ProtNLM"/>
    </source>
</evidence>
<dbReference type="CDD" id="cd00267">
    <property type="entry name" value="ABC_ATPase"/>
    <property type="match status" value="1"/>
</dbReference>
<dbReference type="EMBL" id="CAJNOL010001692">
    <property type="protein sequence ID" value="CAF1404820.1"/>
    <property type="molecule type" value="Genomic_DNA"/>
</dbReference>
<evidence type="ECO:0000313" key="1">
    <source>
        <dbReference type="EMBL" id="CAF1404820.1"/>
    </source>
</evidence>
<dbReference type="InterPro" id="IPR027417">
    <property type="entry name" value="P-loop_NTPase"/>
</dbReference>
<evidence type="ECO:0000313" key="2">
    <source>
        <dbReference type="Proteomes" id="UP000663870"/>
    </source>
</evidence>
<sequence>MLARALNRSEQCQSQILILDEPDRGLPSETTFRIMSNIVRWFKSKGILFLTLHNDRVRERLFVNHLLHIDHGYIRSCSKRFIYLITYSRTN</sequence>
<dbReference type="SUPFAM" id="SSF52540">
    <property type="entry name" value="P-loop containing nucleoside triphosphate hydrolases"/>
    <property type="match status" value="1"/>
</dbReference>
<dbReference type="Proteomes" id="UP000663870">
    <property type="component" value="Unassembled WGS sequence"/>
</dbReference>
<accession>A0A815LIW8</accession>
<comment type="caution">
    <text evidence="1">The sequence shown here is derived from an EMBL/GenBank/DDBJ whole genome shotgun (WGS) entry which is preliminary data.</text>
</comment>
<name>A0A815LIW8_9BILA</name>
<organism evidence="1 2">
    <name type="scientific">Rotaria sordida</name>
    <dbReference type="NCBI Taxonomy" id="392033"/>
    <lineage>
        <taxon>Eukaryota</taxon>
        <taxon>Metazoa</taxon>
        <taxon>Spiralia</taxon>
        <taxon>Gnathifera</taxon>
        <taxon>Rotifera</taxon>
        <taxon>Eurotatoria</taxon>
        <taxon>Bdelloidea</taxon>
        <taxon>Philodinida</taxon>
        <taxon>Philodinidae</taxon>
        <taxon>Rotaria</taxon>
    </lineage>
</organism>
<dbReference type="Gene3D" id="3.40.50.300">
    <property type="entry name" value="P-loop containing nucleotide triphosphate hydrolases"/>
    <property type="match status" value="1"/>
</dbReference>
<dbReference type="AlphaFoldDB" id="A0A815LIW8"/>
<protein>
    <recommendedName>
        <fullName evidence="3">ATPase AAA-type core domain-containing protein</fullName>
    </recommendedName>
</protein>